<dbReference type="InterPro" id="IPR005790">
    <property type="entry name" value="DNA_polIII_delta"/>
</dbReference>
<dbReference type="GO" id="GO:0003677">
    <property type="term" value="F:DNA binding"/>
    <property type="evidence" value="ECO:0007669"/>
    <property type="project" value="InterPro"/>
</dbReference>
<evidence type="ECO:0000313" key="6">
    <source>
        <dbReference type="Proteomes" id="UP000190423"/>
    </source>
</evidence>
<dbReference type="STRING" id="261392.SAMN02745149_01460"/>
<accession>A0A1T4L5X1</accession>
<dbReference type="GO" id="GO:0009360">
    <property type="term" value="C:DNA polymerase III complex"/>
    <property type="evidence" value="ECO:0007669"/>
    <property type="project" value="TreeGrafter"/>
</dbReference>
<gene>
    <name evidence="5" type="ORF">SAMN02745149_01460</name>
</gene>
<dbReference type="PANTHER" id="PTHR34388">
    <property type="entry name" value="DNA POLYMERASE III SUBUNIT DELTA"/>
    <property type="match status" value="1"/>
</dbReference>
<sequence length="338" mass="37662">MSAPVYLFTGPEAGKRNDAVQAVKDSLKKKYGQIEEYLFYASESAAAEYMAVLQNESLFASASCVVVKNADFIKKKDEIEMITDWISSVKSDSSVLVLVSDEISVDSKIEKAVPSANQKKFWEMFENQKLPWLKNFFSGNGYSIEEDAAALILEMIENNTEALKNECSRFFVCFQKEHRITPDDVESVLAHTREEDAYSLFNAMAAYPEEPRVRLEKSLDILQKIRLSKDNASVGILARLTFCFRNLVLWQKLSAAGTADDFNLKINGFSSLAKKQLYGRAARIWSSGQAVAVLSLIAAADMSIRSGGSLLEDVLLQKLLYEIIMKKGAASASYEISD</sequence>
<keyword evidence="4" id="KW-0239">DNA-directed DNA polymerase</keyword>
<organism evidence="5 6">
    <name type="scientific">Treponema porcinum</name>
    <dbReference type="NCBI Taxonomy" id="261392"/>
    <lineage>
        <taxon>Bacteria</taxon>
        <taxon>Pseudomonadati</taxon>
        <taxon>Spirochaetota</taxon>
        <taxon>Spirochaetia</taxon>
        <taxon>Spirochaetales</taxon>
        <taxon>Treponemataceae</taxon>
        <taxon>Treponema</taxon>
    </lineage>
</organism>
<dbReference type="InterPro" id="IPR027417">
    <property type="entry name" value="P-loop_NTPase"/>
</dbReference>
<keyword evidence="3" id="KW-0235">DNA replication</keyword>
<dbReference type="EMBL" id="FUWG01000010">
    <property type="protein sequence ID" value="SJZ49940.1"/>
    <property type="molecule type" value="Genomic_DNA"/>
</dbReference>
<dbReference type="Proteomes" id="UP000190423">
    <property type="component" value="Unassembled WGS sequence"/>
</dbReference>
<evidence type="ECO:0000313" key="5">
    <source>
        <dbReference type="EMBL" id="SJZ49940.1"/>
    </source>
</evidence>
<keyword evidence="6" id="KW-1185">Reference proteome</keyword>
<dbReference type="SUPFAM" id="SSF52540">
    <property type="entry name" value="P-loop containing nucleoside triphosphate hydrolases"/>
    <property type="match status" value="1"/>
</dbReference>
<reference evidence="5 6" key="1">
    <citation type="submission" date="2017-02" db="EMBL/GenBank/DDBJ databases">
        <authorList>
            <person name="Peterson S.W."/>
        </authorList>
    </citation>
    <scope>NUCLEOTIDE SEQUENCE [LARGE SCALE GENOMIC DNA]</scope>
    <source>
        <strain evidence="5 6">ATCC BAA-908</strain>
    </source>
</reference>
<dbReference type="RefSeq" id="WP_078933370.1">
    <property type="nucleotide sequence ID" value="NZ_FUWG01000010.1"/>
</dbReference>
<evidence type="ECO:0000256" key="2">
    <source>
        <dbReference type="ARBA" id="ARBA00022695"/>
    </source>
</evidence>
<dbReference type="Gene3D" id="1.10.8.60">
    <property type="match status" value="1"/>
</dbReference>
<dbReference type="Gene3D" id="1.20.272.10">
    <property type="match status" value="1"/>
</dbReference>
<evidence type="ECO:0000256" key="1">
    <source>
        <dbReference type="ARBA" id="ARBA00022679"/>
    </source>
</evidence>
<protein>
    <submittedName>
        <fullName evidence="5">DNA polymerase III, delta subunit</fullName>
    </submittedName>
</protein>
<dbReference type="GO" id="GO:0003887">
    <property type="term" value="F:DNA-directed DNA polymerase activity"/>
    <property type="evidence" value="ECO:0007669"/>
    <property type="project" value="UniProtKB-KW"/>
</dbReference>
<name>A0A1T4L5X1_TREPO</name>
<dbReference type="Gene3D" id="3.40.50.300">
    <property type="entry name" value="P-loop containing nucleotide triphosphate hydrolases"/>
    <property type="match status" value="1"/>
</dbReference>
<dbReference type="GeneID" id="78316756"/>
<evidence type="ECO:0000256" key="3">
    <source>
        <dbReference type="ARBA" id="ARBA00022705"/>
    </source>
</evidence>
<dbReference type="GO" id="GO:0006261">
    <property type="term" value="P:DNA-templated DNA replication"/>
    <property type="evidence" value="ECO:0007669"/>
    <property type="project" value="TreeGrafter"/>
</dbReference>
<keyword evidence="1" id="KW-0808">Transferase</keyword>
<proteinExistence type="predicted"/>
<dbReference type="NCBIfam" id="TIGR01128">
    <property type="entry name" value="holA"/>
    <property type="match status" value="1"/>
</dbReference>
<evidence type="ECO:0000256" key="4">
    <source>
        <dbReference type="ARBA" id="ARBA00022932"/>
    </source>
</evidence>
<dbReference type="AlphaFoldDB" id="A0A1T4L5X1"/>
<dbReference type="OrthoDB" id="367647at2"/>
<keyword evidence="2" id="KW-0548">Nucleotidyltransferase</keyword>
<dbReference type="PANTHER" id="PTHR34388:SF1">
    <property type="entry name" value="DNA POLYMERASE III SUBUNIT DELTA"/>
    <property type="match status" value="1"/>
</dbReference>